<organism evidence="2 3">
    <name type="scientific">Candidatus Kaiserbacteria bacterium RIFCSPHIGHO2_01_FULL_48_10</name>
    <dbReference type="NCBI Taxonomy" id="1798476"/>
    <lineage>
        <taxon>Bacteria</taxon>
        <taxon>Candidatus Kaiseribacteriota</taxon>
    </lineage>
</organism>
<keyword evidence="1" id="KW-0472">Membrane</keyword>
<protein>
    <submittedName>
        <fullName evidence="2">Uncharacterized protein</fullName>
    </submittedName>
</protein>
<sequence>MLHNISFISLGICVGLLLTIVLFLIFPVSTTNGSCGGETYVGSNRNLGFFYEMSTFIGSRNAHVSDAQQALMGCRSGKKDYFIPLDLIIASLFFFLISISIRIFEKRHKITNPNS</sequence>
<dbReference type="AlphaFoldDB" id="A0A1F6C5Q7"/>
<proteinExistence type="predicted"/>
<feature type="transmembrane region" description="Helical" evidence="1">
    <location>
        <begin position="7"/>
        <end position="26"/>
    </location>
</feature>
<keyword evidence="1" id="KW-0812">Transmembrane</keyword>
<reference evidence="2 3" key="1">
    <citation type="journal article" date="2016" name="Nat. Commun.">
        <title>Thousands of microbial genomes shed light on interconnected biogeochemical processes in an aquifer system.</title>
        <authorList>
            <person name="Anantharaman K."/>
            <person name="Brown C.T."/>
            <person name="Hug L.A."/>
            <person name="Sharon I."/>
            <person name="Castelle C.J."/>
            <person name="Probst A.J."/>
            <person name="Thomas B.C."/>
            <person name="Singh A."/>
            <person name="Wilkins M.J."/>
            <person name="Karaoz U."/>
            <person name="Brodie E.L."/>
            <person name="Williams K.H."/>
            <person name="Hubbard S.S."/>
            <person name="Banfield J.F."/>
        </authorList>
    </citation>
    <scope>NUCLEOTIDE SEQUENCE [LARGE SCALE GENOMIC DNA]</scope>
</reference>
<name>A0A1F6C5Q7_9BACT</name>
<feature type="transmembrane region" description="Helical" evidence="1">
    <location>
        <begin position="81"/>
        <end position="104"/>
    </location>
</feature>
<dbReference type="EMBL" id="MFKP01000008">
    <property type="protein sequence ID" value="OGG44489.1"/>
    <property type="molecule type" value="Genomic_DNA"/>
</dbReference>
<evidence type="ECO:0000256" key="1">
    <source>
        <dbReference type="SAM" id="Phobius"/>
    </source>
</evidence>
<dbReference type="Proteomes" id="UP000178249">
    <property type="component" value="Unassembled WGS sequence"/>
</dbReference>
<keyword evidence="1" id="KW-1133">Transmembrane helix</keyword>
<comment type="caution">
    <text evidence="2">The sequence shown here is derived from an EMBL/GenBank/DDBJ whole genome shotgun (WGS) entry which is preliminary data.</text>
</comment>
<evidence type="ECO:0000313" key="2">
    <source>
        <dbReference type="EMBL" id="OGG44489.1"/>
    </source>
</evidence>
<gene>
    <name evidence="2" type="ORF">A2841_00210</name>
</gene>
<accession>A0A1F6C5Q7</accession>
<evidence type="ECO:0000313" key="3">
    <source>
        <dbReference type="Proteomes" id="UP000178249"/>
    </source>
</evidence>